<dbReference type="InterPro" id="IPR004681">
    <property type="entry name" value="TRAP_DctM"/>
</dbReference>
<dbReference type="AlphaFoldDB" id="A0A1T4XYP9"/>
<evidence type="ECO:0000256" key="3">
    <source>
        <dbReference type="ARBA" id="ARBA00022519"/>
    </source>
</evidence>
<comment type="subcellular location">
    <subcellularLocation>
        <location evidence="1">Cell inner membrane</location>
        <topology evidence="1">Multi-pass membrane protein</topology>
    </subcellularLocation>
</comment>
<sequence>MDPNLLAVIGILALFLLMFFRMPISFSMFIVGFVGLVIAASPKAAYNVLSADLWNQFSSYSLSVVPLYILMGEIVFRTGITEKMFDAAYKWVGHFRGGMASTTILASAGFASICGSNSATAATMGTMALPELKKYKYDNALSTGSIATGGTLGIIIPPSTVLIVLALQMEQSVKELFVASIIPGIFLTGILILTVIYLCRQNPELGPAGEKSSMKERLVSLKGVIPVAVLFVFVIGGLFIGIFTPTESGAFGAFGAILISLVMRKMTKQNFLVAMAGTLRSSAMVLMLVVGAMVFGRFLTITRLPYAVAEWVTNLSVPPVVILISILIIYVIGGSIMDALGFLIISIPIFYPTVLALGYDPVWFAVILCVVTSMGAITPPVGVNAFIVQGLAKDVPITTVFKGSSYFLIGYVAFIALLIIFPGIILFNI</sequence>
<dbReference type="InterPro" id="IPR010656">
    <property type="entry name" value="DctM"/>
</dbReference>
<protein>
    <submittedName>
        <fullName evidence="9">TRAP transporter, DctM subunit</fullName>
    </submittedName>
</protein>
<dbReference type="NCBIfam" id="TIGR00786">
    <property type="entry name" value="dctM"/>
    <property type="match status" value="1"/>
</dbReference>
<feature type="transmembrane region" description="Helical" evidence="7">
    <location>
        <begin position="363"/>
        <end position="387"/>
    </location>
</feature>
<feature type="transmembrane region" description="Helical" evidence="7">
    <location>
        <begin position="140"/>
        <end position="165"/>
    </location>
</feature>
<organism evidence="9 10">
    <name type="scientific">Sporosarcina newyorkensis</name>
    <dbReference type="NCBI Taxonomy" id="759851"/>
    <lineage>
        <taxon>Bacteria</taxon>
        <taxon>Bacillati</taxon>
        <taxon>Bacillota</taxon>
        <taxon>Bacilli</taxon>
        <taxon>Bacillales</taxon>
        <taxon>Caryophanaceae</taxon>
        <taxon>Sporosarcina</taxon>
    </lineage>
</organism>
<evidence type="ECO:0000256" key="7">
    <source>
        <dbReference type="SAM" id="Phobius"/>
    </source>
</evidence>
<dbReference type="EMBL" id="FUYJ01000002">
    <property type="protein sequence ID" value="SKA94523.1"/>
    <property type="molecule type" value="Genomic_DNA"/>
</dbReference>
<dbReference type="PANTHER" id="PTHR33362">
    <property type="entry name" value="SIALIC ACID TRAP TRANSPORTER PERMEASE PROTEIN SIAT-RELATED"/>
    <property type="match status" value="1"/>
</dbReference>
<dbReference type="GO" id="GO:0022857">
    <property type="term" value="F:transmembrane transporter activity"/>
    <property type="evidence" value="ECO:0007669"/>
    <property type="project" value="TreeGrafter"/>
</dbReference>
<feature type="transmembrane region" description="Helical" evidence="7">
    <location>
        <begin position="279"/>
        <end position="299"/>
    </location>
</feature>
<feature type="transmembrane region" description="Helical" evidence="7">
    <location>
        <begin position="29"/>
        <end position="45"/>
    </location>
</feature>
<feature type="transmembrane region" description="Helical" evidence="7">
    <location>
        <begin position="408"/>
        <end position="427"/>
    </location>
</feature>
<dbReference type="PIRSF" id="PIRSF006066">
    <property type="entry name" value="HI0050"/>
    <property type="match status" value="1"/>
</dbReference>
<dbReference type="Proteomes" id="UP000190042">
    <property type="component" value="Unassembled WGS sequence"/>
</dbReference>
<keyword evidence="4 7" id="KW-0812">Transmembrane</keyword>
<evidence type="ECO:0000259" key="8">
    <source>
        <dbReference type="Pfam" id="PF06808"/>
    </source>
</evidence>
<feature type="transmembrane region" description="Helical" evidence="7">
    <location>
        <begin position="249"/>
        <end position="267"/>
    </location>
</feature>
<feature type="transmembrane region" description="Helical" evidence="7">
    <location>
        <begin position="311"/>
        <end position="332"/>
    </location>
</feature>
<keyword evidence="10" id="KW-1185">Reference proteome</keyword>
<evidence type="ECO:0000256" key="5">
    <source>
        <dbReference type="ARBA" id="ARBA00022989"/>
    </source>
</evidence>
<feature type="transmembrane region" description="Helical" evidence="7">
    <location>
        <begin position="339"/>
        <end position="357"/>
    </location>
</feature>
<proteinExistence type="predicted"/>
<evidence type="ECO:0000313" key="9">
    <source>
        <dbReference type="EMBL" id="SKA94523.1"/>
    </source>
</evidence>
<feature type="domain" description="TRAP C4-dicarboxylate transport system permease DctM subunit" evidence="8">
    <location>
        <begin position="12"/>
        <end position="424"/>
    </location>
</feature>
<dbReference type="Pfam" id="PF06808">
    <property type="entry name" value="DctM"/>
    <property type="match status" value="1"/>
</dbReference>
<evidence type="ECO:0000256" key="2">
    <source>
        <dbReference type="ARBA" id="ARBA00022475"/>
    </source>
</evidence>
<name>A0A1T4XYP9_9BACL</name>
<feature type="transmembrane region" description="Helical" evidence="7">
    <location>
        <begin position="6"/>
        <end position="22"/>
    </location>
</feature>
<feature type="transmembrane region" description="Helical" evidence="7">
    <location>
        <begin position="177"/>
        <end position="198"/>
    </location>
</feature>
<keyword evidence="5 7" id="KW-1133">Transmembrane helix</keyword>
<accession>A0A1T4XYP9</accession>
<evidence type="ECO:0000256" key="1">
    <source>
        <dbReference type="ARBA" id="ARBA00004429"/>
    </source>
</evidence>
<keyword evidence="6 7" id="KW-0472">Membrane</keyword>
<dbReference type="RefSeq" id="WP_078817087.1">
    <property type="nucleotide sequence ID" value="NZ_FUYJ01000002.1"/>
</dbReference>
<keyword evidence="3" id="KW-0997">Cell inner membrane</keyword>
<evidence type="ECO:0000313" key="10">
    <source>
        <dbReference type="Proteomes" id="UP000190042"/>
    </source>
</evidence>
<gene>
    <name evidence="9" type="ORF">SAMN04244570_1433</name>
</gene>
<feature type="transmembrane region" description="Helical" evidence="7">
    <location>
        <begin position="219"/>
        <end position="243"/>
    </location>
</feature>
<feature type="transmembrane region" description="Helical" evidence="7">
    <location>
        <begin position="57"/>
        <end position="76"/>
    </location>
</feature>
<reference evidence="10" key="1">
    <citation type="submission" date="2017-02" db="EMBL/GenBank/DDBJ databases">
        <authorList>
            <person name="Varghese N."/>
            <person name="Submissions S."/>
        </authorList>
    </citation>
    <scope>NUCLEOTIDE SEQUENCE [LARGE SCALE GENOMIC DNA]</scope>
    <source>
        <strain evidence="10">DSM 23966</strain>
    </source>
</reference>
<evidence type="ECO:0000256" key="6">
    <source>
        <dbReference type="ARBA" id="ARBA00023136"/>
    </source>
</evidence>
<evidence type="ECO:0000256" key="4">
    <source>
        <dbReference type="ARBA" id="ARBA00022692"/>
    </source>
</evidence>
<keyword evidence="2" id="KW-1003">Cell membrane</keyword>
<dbReference type="PANTHER" id="PTHR33362:SF5">
    <property type="entry name" value="C4-DICARBOXYLATE TRAP TRANSPORTER LARGE PERMEASE PROTEIN DCTM"/>
    <property type="match status" value="1"/>
</dbReference>
<dbReference type="GO" id="GO:0005886">
    <property type="term" value="C:plasma membrane"/>
    <property type="evidence" value="ECO:0007669"/>
    <property type="project" value="UniProtKB-SubCell"/>
</dbReference>